<dbReference type="Proteomes" id="UP000295184">
    <property type="component" value="Unassembled WGS sequence"/>
</dbReference>
<dbReference type="InterPro" id="IPR002319">
    <property type="entry name" value="Phenylalanyl-tRNA_Synthase"/>
</dbReference>
<dbReference type="InterPro" id="IPR045864">
    <property type="entry name" value="aa-tRNA-synth_II/BPL/LPL"/>
</dbReference>
<dbReference type="RefSeq" id="WP_058965854.1">
    <property type="nucleotide sequence ID" value="NZ_CABKVM010000018.1"/>
</dbReference>
<dbReference type="GO" id="GO:0016740">
    <property type="term" value="F:transferase activity"/>
    <property type="evidence" value="ECO:0007669"/>
    <property type="project" value="UniProtKB-ARBA"/>
</dbReference>
<feature type="coiled-coil region" evidence="14">
    <location>
        <begin position="65"/>
        <end position="92"/>
    </location>
</feature>
<dbReference type="STRING" id="1650663.GCA_001486665_02749"/>
<dbReference type="FunFam" id="3.30.930.10:FF:000003">
    <property type="entry name" value="Phenylalanine--tRNA ligase alpha subunit"/>
    <property type="match status" value="1"/>
</dbReference>
<comment type="cofactor">
    <cofactor evidence="13">
        <name>Mg(2+)</name>
        <dbReference type="ChEBI" id="CHEBI:18420"/>
    </cofactor>
    <text evidence="13">Binds 2 magnesium ions per tetramer.</text>
</comment>
<evidence type="ECO:0000256" key="3">
    <source>
        <dbReference type="ARBA" id="ARBA00011209"/>
    </source>
</evidence>
<dbReference type="AlphaFoldDB" id="A0A4R1R3Z5"/>
<feature type="binding site" evidence="13">
    <location>
        <position position="253"/>
    </location>
    <ligand>
        <name>Mg(2+)</name>
        <dbReference type="ChEBI" id="CHEBI:18420"/>
        <note>shared with beta subunit</note>
    </ligand>
</feature>
<evidence type="ECO:0000256" key="4">
    <source>
        <dbReference type="ARBA" id="ARBA00022490"/>
    </source>
</evidence>
<comment type="caution">
    <text evidence="16">The sequence shown here is derived from an EMBL/GenBank/DDBJ whole genome shotgun (WGS) entry which is preliminary data.</text>
</comment>
<keyword evidence="8 13" id="KW-0067">ATP-binding</keyword>
<keyword evidence="11 13" id="KW-0030">Aminoacyl-tRNA synthetase</keyword>
<dbReference type="EMBL" id="SLUM01000004">
    <property type="protein sequence ID" value="TCL60196.1"/>
    <property type="molecule type" value="Genomic_DNA"/>
</dbReference>
<dbReference type="OrthoDB" id="9800719at2"/>
<evidence type="ECO:0000256" key="13">
    <source>
        <dbReference type="HAMAP-Rule" id="MF_00281"/>
    </source>
</evidence>
<dbReference type="SUPFAM" id="SSF55681">
    <property type="entry name" value="Class II aaRS and biotin synthetases"/>
    <property type="match status" value="1"/>
</dbReference>
<evidence type="ECO:0000256" key="12">
    <source>
        <dbReference type="ARBA" id="ARBA00049255"/>
    </source>
</evidence>
<dbReference type="GO" id="GO:0006432">
    <property type="term" value="P:phenylalanyl-tRNA aminoacylation"/>
    <property type="evidence" value="ECO:0007669"/>
    <property type="project" value="UniProtKB-UniRule"/>
</dbReference>
<evidence type="ECO:0000256" key="1">
    <source>
        <dbReference type="ARBA" id="ARBA00004496"/>
    </source>
</evidence>
<evidence type="ECO:0000256" key="7">
    <source>
        <dbReference type="ARBA" id="ARBA00022741"/>
    </source>
</evidence>
<dbReference type="GO" id="GO:0005524">
    <property type="term" value="F:ATP binding"/>
    <property type="evidence" value="ECO:0007669"/>
    <property type="project" value="UniProtKB-UniRule"/>
</dbReference>
<dbReference type="Gene3D" id="3.30.930.10">
    <property type="entry name" value="Bira Bifunctional Protein, Domain 2"/>
    <property type="match status" value="1"/>
</dbReference>
<dbReference type="CDD" id="cd00496">
    <property type="entry name" value="PheRS_alpha_core"/>
    <property type="match status" value="1"/>
</dbReference>
<evidence type="ECO:0000256" key="2">
    <source>
        <dbReference type="ARBA" id="ARBA00010207"/>
    </source>
</evidence>
<comment type="subunit">
    <text evidence="3 13">Tetramer of two alpha and two beta subunits.</text>
</comment>
<accession>A0A4R1R3Z5</accession>
<dbReference type="InterPro" id="IPR006195">
    <property type="entry name" value="aa-tRNA-synth_II"/>
</dbReference>
<proteinExistence type="inferred from homology"/>
<dbReference type="PANTHER" id="PTHR11538:SF41">
    <property type="entry name" value="PHENYLALANINE--TRNA LIGASE, MITOCHONDRIAL"/>
    <property type="match status" value="1"/>
</dbReference>
<dbReference type="GeneID" id="97381768"/>
<dbReference type="HAMAP" id="MF_00281">
    <property type="entry name" value="Phe_tRNA_synth_alpha1"/>
    <property type="match status" value="1"/>
</dbReference>
<evidence type="ECO:0000256" key="11">
    <source>
        <dbReference type="ARBA" id="ARBA00023146"/>
    </source>
</evidence>
<evidence type="ECO:0000256" key="10">
    <source>
        <dbReference type="ARBA" id="ARBA00022917"/>
    </source>
</evidence>
<keyword evidence="10 13" id="KW-0648">Protein biosynthesis</keyword>
<dbReference type="InterPro" id="IPR004188">
    <property type="entry name" value="Phe-tRNA_ligase_II_N"/>
</dbReference>
<comment type="subcellular location">
    <subcellularLocation>
        <location evidence="1 13">Cytoplasm</location>
    </subcellularLocation>
</comment>
<sequence>MEAKINALKEQMEISLGAVQSQEELAEFWQAYLGKKGSIAGLMKELGKVSAEERPAMGKVINQFKAYAEQRYQEVRAEMDQKELQARNKNEQVDITMPAVKRPMGSLHPITIVKDQMVDVFAGMGFEIYEGPEIEDDDHNFTRLNVAKNHPARDMQDTFYVAEDIVLRTHTSPGQIRVMDAEKPPIKVLVPGRVFRSDSDATHSPMFHQMEGLVVDKKITLCDLQGMLDEFVKKIFGSEVKTRLRPSYFPFTEPSVEVDVSCFECGGKGCSLCKGTGWIEVLGGGIVHHKVLENCGIDPNEYSGLAFGIGIERIAMLKYGINNIGLLYENDLRFLKQFKD</sequence>
<dbReference type="GO" id="GO:0140096">
    <property type="term" value="F:catalytic activity, acting on a protein"/>
    <property type="evidence" value="ECO:0007669"/>
    <property type="project" value="UniProtKB-ARBA"/>
</dbReference>
<dbReference type="PANTHER" id="PTHR11538">
    <property type="entry name" value="PHENYLALANYL-TRNA SYNTHETASE"/>
    <property type="match status" value="1"/>
</dbReference>
<evidence type="ECO:0000256" key="6">
    <source>
        <dbReference type="ARBA" id="ARBA00022723"/>
    </source>
</evidence>
<evidence type="ECO:0000259" key="15">
    <source>
        <dbReference type="PROSITE" id="PS50862"/>
    </source>
</evidence>
<evidence type="ECO:0000313" key="17">
    <source>
        <dbReference type="Proteomes" id="UP000295184"/>
    </source>
</evidence>
<evidence type="ECO:0000256" key="9">
    <source>
        <dbReference type="ARBA" id="ARBA00022842"/>
    </source>
</evidence>
<dbReference type="PROSITE" id="PS50862">
    <property type="entry name" value="AA_TRNA_LIGASE_II"/>
    <property type="match status" value="1"/>
</dbReference>
<dbReference type="GO" id="GO:0000049">
    <property type="term" value="F:tRNA binding"/>
    <property type="evidence" value="ECO:0007669"/>
    <property type="project" value="InterPro"/>
</dbReference>
<evidence type="ECO:0000256" key="5">
    <source>
        <dbReference type="ARBA" id="ARBA00022598"/>
    </source>
</evidence>
<keyword evidence="7 13" id="KW-0547">Nucleotide-binding</keyword>
<comment type="similarity">
    <text evidence="2 13">Belongs to the class-II aminoacyl-tRNA synthetase family. Phe-tRNA synthetase alpha subunit type 1 subfamily.</text>
</comment>
<dbReference type="InterPro" id="IPR004529">
    <property type="entry name" value="Phe-tRNA-synth_IIc_asu"/>
</dbReference>
<dbReference type="GO" id="GO:0004826">
    <property type="term" value="F:phenylalanine-tRNA ligase activity"/>
    <property type="evidence" value="ECO:0007669"/>
    <property type="project" value="UniProtKB-UniRule"/>
</dbReference>
<evidence type="ECO:0000313" key="16">
    <source>
        <dbReference type="EMBL" id="TCL60196.1"/>
    </source>
</evidence>
<protein>
    <recommendedName>
        <fullName evidence="13">Phenylalanine--tRNA ligase alpha subunit</fullName>
        <ecNumber evidence="13">6.1.1.20</ecNumber>
    </recommendedName>
    <alternativeName>
        <fullName evidence="13">Phenylalanyl-tRNA synthetase alpha subunit</fullName>
        <shortName evidence="13">PheRS</shortName>
    </alternativeName>
</protein>
<keyword evidence="4 13" id="KW-0963">Cytoplasm</keyword>
<dbReference type="EC" id="6.1.1.20" evidence="13"/>
<keyword evidence="5 13" id="KW-0436">Ligase</keyword>
<dbReference type="InterPro" id="IPR022911">
    <property type="entry name" value="Phe_tRNA_ligase_alpha1_bac"/>
</dbReference>
<dbReference type="InterPro" id="IPR010978">
    <property type="entry name" value="tRNA-bd_arm"/>
</dbReference>
<dbReference type="GO" id="GO:0000287">
    <property type="term" value="F:magnesium ion binding"/>
    <property type="evidence" value="ECO:0007669"/>
    <property type="project" value="UniProtKB-UniRule"/>
</dbReference>
<reference evidence="16 17" key="1">
    <citation type="submission" date="2019-03" db="EMBL/GenBank/DDBJ databases">
        <title>Genomic Encyclopedia of Type Strains, Phase IV (KMG-IV): sequencing the most valuable type-strain genomes for metagenomic binning, comparative biology and taxonomic classification.</title>
        <authorList>
            <person name="Goeker M."/>
        </authorList>
    </citation>
    <scope>NUCLEOTIDE SEQUENCE [LARGE SCALE GENOMIC DNA]</scope>
    <source>
        <strain evidence="16 17">DSM 100451</strain>
    </source>
</reference>
<gene>
    <name evidence="13" type="primary">pheS</name>
    <name evidence="16" type="ORF">EDD77_10475</name>
</gene>
<comment type="catalytic activity">
    <reaction evidence="12 13">
        <text>tRNA(Phe) + L-phenylalanine + ATP = L-phenylalanyl-tRNA(Phe) + AMP + diphosphate + H(+)</text>
        <dbReference type="Rhea" id="RHEA:19413"/>
        <dbReference type="Rhea" id="RHEA-COMP:9668"/>
        <dbReference type="Rhea" id="RHEA-COMP:9699"/>
        <dbReference type="ChEBI" id="CHEBI:15378"/>
        <dbReference type="ChEBI" id="CHEBI:30616"/>
        <dbReference type="ChEBI" id="CHEBI:33019"/>
        <dbReference type="ChEBI" id="CHEBI:58095"/>
        <dbReference type="ChEBI" id="CHEBI:78442"/>
        <dbReference type="ChEBI" id="CHEBI:78531"/>
        <dbReference type="ChEBI" id="CHEBI:456215"/>
        <dbReference type="EC" id="6.1.1.20"/>
    </reaction>
</comment>
<dbReference type="GO" id="GO:0005737">
    <property type="term" value="C:cytoplasm"/>
    <property type="evidence" value="ECO:0007669"/>
    <property type="project" value="UniProtKB-SubCell"/>
</dbReference>
<dbReference type="SUPFAM" id="SSF46589">
    <property type="entry name" value="tRNA-binding arm"/>
    <property type="match status" value="1"/>
</dbReference>
<feature type="domain" description="Aminoacyl-transfer RNA synthetases class-II family profile" evidence="15">
    <location>
        <begin position="119"/>
        <end position="337"/>
    </location>
</feature>
<keyword evidence="14" id="KW-0175">Coiled coil</keyword>
<keyword evidence="6 13" id="KW-0479">Metal-binding</keyword>
<dbReference type="NCBIfam" id="TIGR00468">
    <property type="entry name" value="pheS"/>
    <property type="match status" value="1"/>
</dbReference>
<keyword evidence="9 13" id="KW-0460">Magnesium</keyword>
<dbReference type="Pfam" id="PF01409">
    <property type="entry name" value="tRNA-synt_2d"/>
    <property type="match status" value="1"/>
</dbReference>
<name>A0A4R1R3Z5_9FIRM</name>
<evidence type="ECO:0000256" key="14">
    <source>
        <dbReference type="SAM" id="Coils"/>
    </source>
</evidence>
<evidence type="ECO:0000256" key="8">
    <source>
        <dbReference type="ARBA" id="ARBA00022840"/>
    </source>
</evidence>
<dbReference type="Pfam" id="PF02912">
    <property type="entry name" value="Phe_tRNA-synt_N"/>
    <property type="match status" value="1"/>
</dbReference>
<organism evidence="16 17">
    <name type="scientific">Allofournierella massiliensis</name>
    <dbReference type="NCBI Taxonomy" id="1650663"/>
    <lineage>
        <taxon>Bacteria</taxon>
        <taxon>Bacillati</taxon>
        <taxon>Bacillota</taxon>
        <taxon>Clostridia</taxon>
        <taxon>Eubacteriales</taxon>
        <taxon>Oscillospiraceae</taxon>
        <taxon>Allofournierella</taxon>
    </lineage>
</organism>